<gene>
    <name evidence="2" type="ORF">C8J55DRAFT_490350</name>
</gene>
<accession>A0A9W9A8B1</accession>
<feature type="compositionally biased region" description="Basic residues" evidence="1">
    <location>
        <begin position="1"/>
        <end position="13"/>
    </location>
</feature>
<comment type="caution">
    <text evidence="2">The sequence shown here is derived from an EMBL/GenBank/DDBJ whole genome shotgun (WGS) entry which is preliminary data.</text>
</comment>
<protein>
    <submittedName>
        <fullName evidence="2">Uncharacterized protein</fullName>
    </submittedName>
</protein>
<reference evidence="2" key="1">
    <citation type="submission" date="2022-08" db="EMBL/GenBank/DDBJ databases">
        <authorList>
            <consortium name="DOE Joint Genome Institute"/>
            <person name="Min B."/>
            <person name="Riley R."/>
            <person name="Sierra-Patev S."/>
            <person name="Naranjo-Ortiz M."/>
            <person name="Looney B."/>
            <person name="Konkel Z."/>
            <person name="Slot J.C."/>
            <person name="Sakamoto Y."/>
            <person name="Steenwyk J.L."/>
            <person name="Rokas A."/>
            <person name="Carro J."/>
            <person name="Camarero S."/>
            <person name="Ferreira P."/>
            <person name="Molpeceres G."/>
            <person name="Ruiz-Duenas F.J."/>
            <person name="Serrano A."/>
            <person name="Henrissat B."/>
            <person name="Drula E."/>
            <person name="Hughes K.W."/>
            <person name="Mata J.L."/>
            <person name="Ishikawa N.K."/>
            <person name="Vargas-Isla R."/>
            <person name="Ushijima S."/>
            <person name="Smith C.A."/>
            <person name="Ahrendt S."/>
            <person name="Andreopoulos W."/>
            <person name="He G."/>
            <person name="Labutti K."/>
            <person name="Lipzen A."/>
            <person name="Ng V."/>
            <person name="Sandor L."/>
            <person name="Barry K."/>
            <person name="Martinez A.T."/>
            <person name="Xiao Y."/>
            <person name="Gibbons J.G."/>
            <person name="Terashima K."/>
            <person name="Hibbett D.S."/>
            <person name="Grigoriev I.V."/>
        </authorList>
    </citation>
    <scope>NUCLEOTIDE SEQUENCE</scope>
    <source>
        <strain evidence="2">Sp2 HRB7682 ss15</strain>
    </source>
</reference>
<evidence type="ECO:0000313" key="2">
    <source>
        <dbReference type="EMBL" id="KAJ4476100.1"/>
    </source>
</evidence>
<evidence type="ECO:0000313" key="3">
    <source>
        <dbReference type="Proteomes" id="UP001150238"/>
    </source>
</evidence>
<dbReference type="EMBL" id="JANVFS010000021">
    <property type="protein sequence ID" value="KAJ4476100.1"/>
    <property type="molecule type" value="Genomic_DNA"/>
</dbReference>
<name>A0A9W9A8B1_9AGAR</name>
<dbReference type="Proteomes" id="UP001150238">
    <property type="component" value="Unassembled WGS sequence"/>
</dbReference>
<sequence>MTTTQRRQRRKNANRKEMDLELETKEIEDRAPSESAGPSGENTIAWRRESKDRTRDHHIYDMCRAPCVVAHGTRQILREIPQGWYLQLPASLIRDPSLLESR</sequence>
<reference evidence="2" key="2">
    <citation type="journal article" date="2023" name="Proc. Natl. Acad. Sci. U.S.A.">
        <title>A global phylogenomic analysis of the shiitake genus Lentinula.</title>
        <authorList>
            <person name="Sierra-Patev S."/>
            <person name="Min B."/>
            <person name="Naranjo-Ortiz M."/>
            <person name="Looney B."/>
            <person name="Konkel Z."/>
            <person name="Slot J.C."/>
            <person name="Sakamoto Y."/>
            <person name="Steenwyk J.L."/>
            <person name="Rokas A."/>
            <person name="Carro J."/>
            <person name="Camarero S."/>
            <person name="Ferreira P."/>
            <person name="Molpeceres G."/>
            <person name="Ruiz-Duenas F.J."/>
            <person name="Serrano A."/>
            <person name="Henrissat B."/>
            <person name="Drula E."/>
            <person name="Hughes K.W."/>
            <person name="Mata J.L."/>
            <person name="Ishikawa N.K."/>
            <person name="Vargas-Isla R."/>
            <person name="Ushijima S."/>
            <person name="Smith C.A."/>
            <person name="Donoghue J."/>
            <person name="Ahrendt S."/>
            <person name="Andreopoulos W."/>
            <person name="He G."/>
            <person name="LaButti K."/>
            <person name="Lipzen A."/>
            <person name="Ng V."/>
            <person name="Riley R."/>
            <person name="Sandor L."/>
            <person name="Barry K."/>
            <person name="Martinez A.T."/>
            <person name="Xiao Y."/>
            <person name="Gibbons J.G."/>
            <person name="Terashima K."/>
            <person name="Grigoriev I.V."/>
            <person name="Hibbett D."/>
        </authorList>
    </citation>
    <scope>NUCLEOTIDE SEQUENCE</scope>
    <source>
        <strain evidence="2">Sp2 HRB7682 ss15</strain>
    </source>
</reference>
<organism evidence="2 3">
    <name type="scientific">Lentinula lateritia</name>
    <dbReference type="NCBI Taxonomy" id="40482"/>
    <lineage>
        <taxon>Eukaryota</taxon>
        <taxon>Fungi</taxon>
        <taxon>Dikarya</taxon>
        <taxon>Basidiomycota</taxon>
        <taxon>Agaricomycotina</taxon>
        <taxon>Agaricomycetes</taxon>
        <taxon>Agaricomycetidae</taxon>
        <taxon>Agaricales</taxon>
        <taxon>Marasmiineae</taxon>
        <taxon>Omphalotaceae</taxon>
        <taxon>Lentinula</taxon>
    </lineage>
</organism>
<proteinExistence type="predicted"/>
<feature type="compositionally biased region" description="Basic and acidic residues" evidence="1">
    <location>
        <begin position="14"/>
        <end position="32"/>
    </location>
</feature>
<dbReference type="AlphaFoldDB" id="A0A9W9A8B1"/>
<evidence type="ECO:0000256" key="1">
    <source>
        <dbReference type="SAM" id="MobiDB-lite"/>
    </source>
</evidence>
<feature type="region of interest" description="Disordered" evidence="1">
    <location>
        <begin position="1"/>
        <end position="51"/>
    </location>
</feature>